<feature type="signal peptide" evidence="1">
    <location>
        <begin position="1"/>
        <end position="22"/>
    </location>
</feature>
<dbReference type="InterPro" id="IPR005619">
    <property type="entry name" value="Uncharacterised_YajG"/>
</dbReference>
<dbReference type="RefSeq" id="WP_133559847.1">
    <property type="nucleotide sequence ID" value="NZ_SNZA01000001.1"/>
</dbReference>
<protein>
    <submittedName>
        <fullName evidence="2">Putative lipoprotein</fullName>
    </submittedName>
</protein>
<proteinExistence type="predicted"/>
<gene>
    <name evidence="2" type="ORF">C8D85_0579</name>
</gene>
<keyword evidence="1" id="KW-0732">Signal</keyword>
<dbReference type="EMBL" id="SNZA01000001">
    <property type="protein sequence ID" value="TDR15219.1"/>
    <property type="molecule type" value="Genomic_DNA"/>
</dbReference>
<evidence type="ECO:0000313" key="2">
    <source>
        <dbReference type="EMBL" id="TDR15219.1"/>
    </source>
</evidence>
<dbReference type="AlphaFoldDB" id="A0A4R6XAY5"/>
<dbReference type="Proteomes" id="UP000295729">
    <property type="component" value="Unassembled WGS sequence"/>
</dbReference>
<reference evidence="2 3" key="1">
    <citation type="submission" date="2019-03" db="EMBL/GenBank/DDBJ databases">
        <title>Genomic Encyclopedia of Type Strains, Phase IV (KMG-IV): sequencing the most valuable type-strain genomes for metagenomic binning, comparative biology and taxonomic classification.</title>
        <authorList>
            <person name="Goeker M."/>
        </authorList>
    </citation>
    <scope>NUCLEOTIDE SEQUENCE [LARGE SCALE GENOMIC DNA]</scope>
    <source>
        <strain evidence="2 3">DSM 5604</strain>
    </source>
</reference>
<evidence type="ECO:0000313" key="3">
    <source>
        <dbReference type="Proteomes" id="UP000295729"/>
    </source>
</evidence>
<dbReference type="PROSITE" id="PS51257">
    <property type="entry name" value="PROKAR_LIPOPROTEIN"/>
    <property type="match status" value="1"/>
</dbReference>
<feature type="chain" id="PRO_5020941980" evidence="1">
    <location>
        <begin position="23"/>
        <end position="190"/>
    </location>
</feature>
<comment type="caution">
    <text evidence="2">The sequence shown here is derived from an EMBL/GenBank/DDBJ whole genome shotgun (WGS) entry which is preliminary data.</text>
</comment>
<sequence length="190" mass="20984">MKALIASSLVLVALGLQGCANTTHTINIEPQDTTLEAQYSNQRQIHVVVKPFQETSVGHIKTGIGEKADIEIGNNVQQALSDYMNNKLNMLGFKTNQGQLPATLFTIELNELSYVTKTIALKTEAKLTSQIRATVSQGEQTYTATFKSEKVDQYGTLPDREVLESEINELLGKTIDRAFKDKKLVQLLGQ</sequence>
<organism evidence="2 3">
    <name type="scientific">Marinomonas communis</name>
    <dbReference type="NCBI Taxonomy" id="28254"/>
    <lineage>
        <taxon>Bacteria</taxon>
        <taxon>Pseudomonadati</taxon>
        <taxon>Pseudomonadota</taxon>
        <taxon>Gammaproteobacteria</taxon>
        <taxon>Oceanospirillales</taxon>
        <taxon>Oceanospirillaceae</taxon>
        <taxon>Marinomonas</taxon>
    </lineage>
</organism>
<name>A0A4R6XAY5_9GAMM</name>
<keyword evidence="3" id="KW-1185">Reference proteome</keyword>
<dbReference type="OrthoDB" id="6105842at2"/>
<keyword evidence="2" id="KW-0449">Lipoprotein</keyword>
<accession>A0A4R6XAY5</accession>
<dbReference type="Pfam" id="PF03923">
    <property type="entry name" value="Lipoprotein_16"/>
    <property type="match status" value="1"/>
</dbReference>
<evidence type="ECO:0000256" key="1">
    <source>
        <dbReference type="SAM" id="SignalP"/>
    </source>
</evidence>